<reference evidence="1" key="1">
    <citation type="submission" date="2023-04" db="EMBL/GenBank/DDBJ databases">
        <title>Draft Genome sequencing of Naganishia species isolated from polar environments using Oxford Nanopore Technology.</title>
        <authorList>
            <person name="Leo P."/>
            <person name="Venkateswaran K."/>
        </authorList>
    </citation>
    <scope>NUCLEOTIDE SEQUENCE</scope>
    <source>
        <strain evidence="1">MNA-CCFEE 5261</strain>
    </source>
</reference>
<accession>A0ACC2WTK5</accession>
<dbReference type="Proteomes" id="UP001241377">
    <property type="component" value="Unassembled WGS sequence"/>
</dbReference>
<evidence type="ECO:0000313" key="2">
    <source>
        <dbReference type="Proteomes" id="UP001241377"/>
    </source>
</evidence>
<comment type="caution">
    <text evidence="1">The sequence shown here is derived from an EMBL/GenBank/DDBJ whole genome shotgun (WGS) entry which is preliminary data.</text>
</comment>
<protein>
    <submittedName>
        <fullName evidence="1">Uncharacterized protein</fullName>
    </submittedName>
</protein>
<keyword evidence="2" id="KW-1185">Reference proteome</keyword>
<proteinExistence type="predicted"/>
<gene>
    <name evidence="1" type="ORF">QFC19_000060</name>
</gene>
<dbReference type="EMBL" id="JASBWR010000001">
    <property type="protein sequence ID" value="KAJ9113867.1"/>
    <property type="molecule type" value="Genomic_DNA"/>
</dbReference>
<evidence type="ECO:0000313" key="1">
    <source>
        <dbReference type="EMBL" id="KAJ9113867.1"/>
    </source>
</evidence>
<organism evidence="1 2">
    <name type="scientific">Naganishia cerealis</name>
    <dbReference type="NCBI Taxonomy" id="610337"/>
    <lineage>
        <taxon>Eukaryota</taxon>
        <taxon>Fungi</taxon>
        <taxon>Dikarya</taxon>
        <taxon>Basidiomycota</taxon>
        <taxon>Agaricomycotina</taxon>
        <taxon>Tremellomycetes</taxon>
        <taxon>Filobasidiales</taxon>
        <taxon>Filobasidiaceae</taxon>
        <taxon>Naganishia</taxon>
    </lineage>
</organism>
<name>A0ACC2WTK5_9TREE</name>
<sequence>MNKVATDCSLRDINVGSSHASMGEESDPRSRLEPVQSRSPSLSAKKTENEIENLTGNRLGNANGEAQNEVYDYTVWKERVASLEQRLRIVEARLEYSKSTLGSNSHRRSQYQVDQLAPLERTRTSSAKGSRAYSYRHSRRHQLSCSSAQDKAKNDSNSDPDFGLGNILIKHSAPYAGIQEILQRAREEVQGKPLISEKKRDSDPWAREGWVDPVACGLVTEGQMQAAWLWYVGYLSVQLWCNLQLIGVTLFLVTISFSAAFISVLPLSSLVPQPSSPSPPAPRHPFVRLVILTYISETSTLNPFTVSLCQRIRALLLTSLQNLWTVDPSLPVVRALLVLALLPAFTMVPLDNHREDTEEGLDDPYGIDAVDDMNDIDSGENSPLSPGSDTRALPSPVYLLQLARSMGLALGLSRSSVNTVGLTGNGDSREKGMDSSAGSAGLEGFLLQYDYSTHLRMASWIQRLPRPFISELLFPMLSRVGRSLVRSGMKLIVALTSYQDLQLLMPGGNHVLSICAWAGLLHIQAQFKGHAEDEWTGRRHASHLVTFEETVRKIHPGHAGPIIDRYKNFLKHVTPGHNHDSPQRGQSDDRADPSKSTVQSKFVAPAWTFPAHTAGPTGSTGTMGTSLQLHDAVSDIRHQNYLPPLPNLPLHMEVGMPHGFARGSPHDTNFPTAHAQGYVPSLSTFPPPDHAAISDASVSNLQETSGAQMVPFLGEYTLAEMQAFETWWFDMLNADGTPQGVGVMPG</sequence>